<accession>A0A0K9YZ48</accession>
<evidence type="ECO:0000313" key="4">
    <source>
        <dbReference type="Proteomes" id="UP000036834"/>
    </source>
</evidence>
<feature type="transmembrane region" description="Helical" evidence="1">
    <location>
        <begin position="46"/>
        <end position="69"/>
    </location>
</feature>
<organism evidence="3 4">
    <name type="scientific">Brevibacillus reuszeri</name>
    <dbReference type="NCBI Taxonomy" id="54915"/>
    <lineage>
        <taxon>Bacteria</taxon>
        <taxon>Bacillati</taxon>
        <taxon>Bacillota</taxon>
        <taxon>Bacilli</taxon>
        <taxon>Bacillales</taxon>
        <taxon>Paenibacillaceae</taxon>
        <taxon>Brevibacillus</taxon>
    </lineage>
</organism>
<reference evidence="3" key="2">
    <citation type="submission" date="2015-07" db="EMBL/GenBank/DDBJ databases">
        <title>MeaNS - Measles Nucleotide Surveillance Program.</title>
        <authorList>
            <person name="Tran T."/>
            <person name="Druce J."/>
        </authorList>
    </citation>
    <scope>NUCLEOTIDE SEQUENCE</scope>
    <source>
        <strain evidence="3">DSM 9887</strain>
    </source>
</reference>
<feature type="transmembrane region" description="Helical" evidence="1">
    <location>
        <begin position="118"/>
        <end position="140"/>
    </location>
</feature>
<dbReference type="PATRIC" id="fig|54915.3.peg.6649"/>
<keyword evidence="5" id="KW-1185">Reference proteome</keyword>
<gene>
    <name evidence="3" type="ORF">ADS79_06150</name>
    <name evidence="2" type="ORF">BRE01_33630</name>
</gene>
<dbReference type="AlphaFoldDB" id="A0A0K9YZ48"/>
<reference evidence="4" key="1">
    <citation type="submission" date="2015-07" db="EMBL/GenBank/DDBJ databases">
        <title>Genome sequencing project for genomic taxonomy and phylogenomics of Bacillus-like bacteria.</title>
        <authorList>
            <person name="Liu B."/>
            <person name="Wang J."/>
            <person name="Zhu Y."/>
            <person name="Liu G."/>
            <person name="Chen Q."/>
            <person name="Chen Z."/>
            <person name="Lan J."/>
            <person name="Che J."/>
            <person name="Ge C."/>
            <person name="Shi H."/>
            <person name="Pan Z."/>
            <person name="Liu X."/>
        </authorList>
    </citation>
    <scope>NUCLEOTIDE SEQUENCE [LARGE SCALE GENOMIC DNA]</scope>
    <source>
        <strain evidence="4">DSM 9887</strain>
    </source>
</reference>
<dbReference type="Proteomes" id="UP000036834">
    <property type="component" value="Unassembled WGS sequence"/>
</dbReference>
<protein>
    <submittedName>
        <fullName evidence="3">Uncharacterized protein</fullName>
    </submittedName>
</protein>
<proteinExistence type="predicted"/>
<reference evidence="2 5" key="3">
    <citation type="submission" date="2019-06" db="EMBL/GenBank/DDBJ databases">
        <title>Whole genome shotgun sequence of Brevibacillus reuszeri NBRC 15719.</title>
        <authorList>
            <person name="Hosoyama A."/>
            <person name="Uohara A."/>
            <person name="Ohji S."/>
            <person name="Ichikawa N."/>
        </authorList>
    </citation>
    <scope>NUCLEOTIDE SEQUENCE [LARGE SCALE GENOMIC DNA]</scope>
    <source>
        <strain evidence="2 5">NBRC 15719</strain>
    </source>
</reference>
<keyword evidence="1" id="KW-1133">Transmembrane helix</keyword>
<dbReference type="RefSeq" id="WP_049737529.1">
    <property type="nucleotide sequence ID" value="NZ_BJON01000013.1"/>
</dbReference>
<feature type="transmembrane region" description="Helical" evidence="1">
    <location>
        <begin position="81"/>
        <end position="106"/>
    </location>
</feature>
<comment type="caution">
    <text evidence="3">The sequence shown here is derived from an EMBL/GenBank/DDBJ whole genome shotgun (WGS) entry which is preliminary data.</text>
</comment>
<evidence type="ECO:0000313" key="3">
    <source>
        <dbReference type="EMBL" id="KNB73525.1"/>
    </source>
</evidence>
<dbReference type="OrthoDB" id="2622664at2"/>
<dbReference type="STRING" id="54915.ADS79_06150"/>
<sequence>MIRKIVVALLTAIIFCLGLAWLNYTPLDEQQANTYSWSFASLVMVYLIYAAPVYVLGGVPLALLIEYITEKIGWVNPVVNYVFRLIAYGLAGLVVMMLFGLIMSGGKSIQSTLLSDGWIRLGVVASLLYLHVWLLSFVIVKPKRGDWSHGQYLRNL</sequence>
<evidence type="ECO:0000256" key="1">
    <source>
        <dbReference type="SAM" id="Phobius"/>
    </source>
</evidence>
<dbReference type="EMBL" id="BJON01000013">
    <property type="protein sequence ID" value="GED69661.1"/>
    <property type="molecule type" value="Genomic_DNA"/>
</dbReference>
<keyword evidence="1" id="KW-0472">Membrane</keyword>
<name>A0A0K9YZ48_9BACL</name>
<dbReference type="EMBL" id="LGIQ01000005">
    <property type="protein sequence ID" value="KNB73525.1"/>
    <property type="molecule type" value="Genomic_DNA"/>
</dbReference>
<evidence type="ECO:0000313" key="2">
    <source>
        <dbReference type="EMBL" id="GED69661.1"/>
    </source>
</evidence>
<keyword evidence="1" id="KW-0812">Transmembrane</keyword>
<evidence type="ECO:0000313" key="5">
    <source>
        <dbReference type="Proteomes" id="UP000319578"/>
    </source>
</evidence>
<dbReference type="Proteomes" id="UP000319578">
    <property type="component" value="Unassembled WGS sequence"/>
</dbReference>